<proteinExistence type="predicted"/>
<dbReference type="InterPro" id="IPR012337">
    <property type="entry name" value="RNaseH-like_sf"/>
</dbReference>
<dbReference type="Proteomes" id="UP001177212">
    <property type="component" value="Unassembled WGS sequence"/>
</dbReference>
<sequence length="163" mass="18989">MRFSDFCFCDFEASSLSKESYPISFGWHSDFTSGQLYIVPESDWLDWSDESERIHGISRKFLEGNGLPAYIVANELNSRFYGRILVCDCLHFDSMWLMRLYSDLKMSPSFELIDVSELSHLNEDDLGRIYSRIKSECTHDACDDAMLLHDCVREITEEKNLLK</sequence>
<dbReference type="RefSeq" id="WP_305472627.1">
    <property type="nucleotide sequence ID" value="NZ_JAUYVT010000014.1"/>
</dbReference>
<keyword evidence="2" id="KW-1185">Reference proteome</keyword>
<organism evidence="1 2">
    <name type="scientific">Pseudoalteromonas marina</name>
    <dbReference type="NCBI Taxonomy" id="267375"/>
    <lineage>
        <taxon>Bacteria</taxon>
        <taxon>Pseudomonadati</taxon>
        <taxon>Pseudomonadota</taxon>
        <taxon>Gammaproteobacteria</taxon>
        <taxon>Alteromonadales</taxon>
        <taxon>Pseudoalteromonadaceae</taxon>
        <taxon>Pseudoalteromonas</taxon>
    </lineage>
</organism>
<evidence type="ECO:0000313" key="2">
    <source>
        <dbReference type="Proteomes" id="UP001177212"/>
    </source>
</evidence>
<dbReference type="InterPro" id="IPR036397">
    <property type="entry name" value="RNaseH_sf"/>
</dbReference>
<protein>
    <recommendedName>
        <fullName evidence="3">Exonuclease domain-containing protein</fullName>
    </recommendedName>
</protein>
<evidence type="ECO:0008006" key="3">
    <source>
        <dbReference type="Google" id="ProtNLM"/>
    </source>
</evidence>
<dbReference type="SUPFAM" id="SSF53098">
    <property type="entry name" value="Ribonuclease H-like"/>
    <property type="match status" value="1"/>
</dbReference>
<dbReference type="Gene3D" id="3.30.420.10">
    <property type="entry name" value="Ribonuclease H-like superfamily/Ribonuclease H"/>
    <property type="match status" value="1"/>
</dbReference>
<dbReference type="EMBL" id="JAUYVT010000014">
    <property type="protein sequence ID" value="MDP2565860.1"/>
    <property type="molecule type" value="Genomic_DNA"/>
</dbReference>
<evidence type="ECO:0000313" key="1">
    <source>
        <dbReference type="EMBL" id="MDP2565860.1"/>
    </source>
</evidence>
<accession>A0ABT9FGF1</accession>
<name>A0ABT9FGF1_9GAMM</name>
<reference evidence="1" key="1">
    <citation type="submission" date="2023-07" db="EMBL/GenBank/DDBJ databases">
        <title>Genome content predicts the carbon catabolic preferences of heterotrophic bacteria.</title>
        <authorList>
            <person name="Gralka M."/>
        </authorList>
    </citation>
    <scope>NUCLEOTIDE SEQUENCE</scope>
    <source>
        <strain evidence="1">4G09</strain>
    </source>
</reference>
<gene>
    <name evidence="1" type="ORF">Q8W34_14530</name>
</gene>
<comment type="caution">
    <text evidence="1">The sequence shown here is derived from an EMBL/GenBank/DDBJ whole genome shotgun (WGS) entry which is preliminary data.</text>
</comment>